<dbReference type="Gene3D" id="1.10.287.130">
    <property type="match status" value="1"/>
</dbReference>
<evidence type="ECO:0000259" key="16">
    <source>
        <dbReference type="PROSITE" id="PS50885"/>
    </source>
</evidence>
<comment type="subcellular location">
    <subcellularLocation>
        <location evidence="2">Cell membrane</location>
        <topology evidence="2">Multi-pass membrane protein</topology>
    </subcellularLocation>
</comment>
<dbReference type="OrthoDB" id="9813151at2"/>
<dbReference type="InterPro" id="IPR050398">
    <property type="entry name" value="HssS/ArlS-like"/>
</dbReference>
<evidence type="ECO:0000256" key="3">
    <source>
        <dbReference type="ARBA" id="ARBA00012438"/>
    </source>
</evidence>
<dbReference type="Gene3D" id="3.30.565.10">
    <property type="entry name" value="Histidine kinase-like ATPase, C-terminal domain"/>
    <property type="match status" value="1"/>
</dbReference>
<feature type="domain" description="Histidine kinase" evidence="15">
    <location>
        <begin position="256"/>
        <end position="468"/>
    </location>
</feature>
<dbReference type="STRING" id="690567.55"/>
<evidence type="ECO:0000256" key="13">
    <source>
        <dbReference type="ARBA" id="ARBA00023136"/>
    </source>
</evidence>
<evidence type="ECO:0000256" key="8">
    <source>
        <dbReference type="ARBA" id="ARBA00022741"/>
    </source>
</evidence>
<keyword evidence="8" id="KW-0547">Nucleotide-binding</keyword>
<keyword evidence="7 14" id="KW-0812">Transmembrane</keyword>
<evidence type="ECO:0000256" key="11">
    <source>
        <dbReference type="ARBA" id="ARBA00022989"/>
    </source>
</evidence>
<accession>A0A0E4C7C2</accession>
<dbReference type="PANTHER" id="PTHR45528">
    <property type="entry name" value="SENSOR HISTIDINE KINASE CPXA"/>
    <property type="match status" value="1"/>
</dbReference>
<dbReference type="GO" id="GO:0000155">
    <property type="term" value="F:phosphorelay sensor kinase activity"/>
    <property type="evidence" value="ECO:0007669"/>
    <property type="project" value="InterPro"/>
</dbReference>
<evidence type="ECO:0000313" key="18">
    <source>
        <dbReference type="Proteomes" id="UP000045545"/>
    </source>
</evidence>
<dbReference type="PRINTS" id="PR00344">
    <property type="entry name" value="BCTRLSENSOR"/>
</dbReference>
<protein>
    <recommendedName>
        <fullName evidence="3">histidine kinase</fullName>
        <ecNumber evidence="3">2.7.13.3</ecNumber>
    </recommendedName>
</protein>
<keyword evidence="13 14" id="KW-0472">Membrane</keyword>
<dbReference type="GO" id="GO:0005886">
    <property type="term" value="C:plasma membrane"/>
    <property type="evidence" value="ECO:0007669"/>
    <property type="project" value="UniProtKB-SubCell"/>
</dbReference>
<keyword evidence="5" id="KW-0597">Phosphoprotein</keyword>
<keyword evidence="9 17" id="KW-0418">Kinase</keyword>
<feature type="transmembrane region" description="Helical" evidence="14">
    <location>
        <begin position="12"/>
        <end position="33"/>
    </location>
</feature>
<dbReference type="PROSITE" id="PS50109">
    <property type="entry name" value="HIS_KIN"/>
    <property type="match status" value="1"/>
</dbReference>
<keyword evidence="6" id="KW-0808">Transferase</keyword>
<dbReference type="EC" id="2.7.13.3" evidence="3"/>
<dbReference type="Pfam" id="PF00512">
    <property type="entry name" value="HisKA"/>
    <property type="match status" value="1"/>
</dbReference>
<dbReference type="InterPro" id="IPR003594">
    <property type="entry name" value="HATPase_dom"/>
</dbReference>
<dbReference type="SMART" id="SM00387">
    <property type="entry name" value="HATPase_c"/>
    <property type="match status" value="1"/>
</dbReference>
<comment type="catalytic activity">
    <reaction evidence="1">
        <text>ATP + protein L-histidine = ADP + protein N-phospho-L-histidine.</text>
        <dbReference type="EC" id="2.7.13.3"/>
    </reaction>
</comment>
<reference evidence="17 18" key="1">
    <citation type="submission" date="2015-03" db="EMBL/GenBank/DDBJ databases">
        <authorList>
            <person name="Murphy D."/>
        </authorList>
    </citation>
    <scope>NUCLEOTIDE SEQUENCE [LARGE SCALE GENOMIC DNA]</scope>
    <source>
        <strain evidence="17 18">OL-4</strain>
    </source>
</reference>
<dbReference type="RefSeq" id="WP_046494567.1">
    <property type="nucleotide sequence ID" value="NZ_CGIH01000002.1"/>
</dbReference>
<feature type="transmembrane region" description="Helical" evidence="14">
    <location>
        <begin position="172"/>
        <end position="194"/>
    </location>
</feature>
<dbReference type="SUPFAM" id="SSF158472">
    <property type="entry name" value="HAMP domain-like"/>
    <property type="match status" value="1"/>
</dbReference>
<sequence>MKKPGLANRITSTMVAVSIMAVIITSLTMLIMTRQQFSAYINKYDRAMLEQYVPIISDYYRLYGIEGLQEYLEFKPNNKGKSRGNGMGWYHRGQQIPLGKIRPGQRLIVADTKGMVMADTQGLLVGQPLELGSWQASSRPLQIDNKQIGTLYLISPLGSGLASMENDFINKLTVSTSVLALGIGLIALLLGLLLGKRISLPLADLSSAIHEVAQGKLNKRIELKGDQEFLELGRDFNCMAQKLEDYDRNRRRLTLDISHELRTPLTLLRGQLEAMQNNSINATPENVALLLDEVIRLTRLIKELEDLSQVENQAVVLHLSTFSIEDLLERLNPVVTAMQETGIIFTINADDNVNEITADFDRVLQILLNLLSNAMRHAGQEGMVSLTINRQDNNLQFAITDNGSGISAENLPHVFERFYRLDDSRNRLAGGMGLGLSIAKGYVEAHQGKIWVESKPGFETTFYFSLPQ</sequence>
<evidence type="ECO:0000256" key="12">
    <source>
        <dbReference type="ARBA" id="ARBA00023012"/>
    </source>
</evidence>
<dbReference type="InterPro" id="IPR004358">
    <property type="entry name" value="Sig_transdc_His_kin-like_C"/>
</dbReference>
<evidence type="ECO:0000256" key="14">
    <source>
        <dbReference type="SAM" id="Phobius"/>
    </source>
</evidence>
<dbReference type="FunFam" id="3.30.565.10:FF:000006">
    <property type="entry name" value="Sensor histidine kinase WalK"/>
    <property type="match status" value="1"/>
</dbReference>
<evidence type="ECO:0000256" key="9">
    <source>
        <dbReference type="ARBA" id="ARBA00022777"/>
    </source>
</evidence>
<dbReference type="CDD" id="cd00075">
    <property type="entry name" value="HATPase"/>
    <property type="match status" value="1"/>
</dbReference>
<dbReference type="SUPFAM" id="SSF47384">
    <property type="entry name" value="Homodimeric domain of signal transducing histidine kinase"/>
    <property type="match status" value="1"/>
</dbReference>
<evidence type="ECO:0000256" key="1">
    <source>
        <dbReference type="ARBA" id="ARBA00000085"/>
    </source>
</evidence>
<dbReference type="InterPro" id="IPR003661">
    <property type="entry name" value="HisK_dim/P_dom"/>
</dbReference>
<keyword evidence="11 14" id="KW-1133">Transmembrane helix</keyword>
<dbReference type="Pfam" id="PF00672">
    <property type="entry name" value="HAMP"/>
    <property type="match status" value="1"/>
</dbReference>
<feature type="domain" description="HAMP" evidence="16">
    <location>
        <begin position="196"/>
        <end position="248"/>
    </location>
</feature>
<dbReference type="CDD" id="cd06225">
    <property type="entry name" value="HAMP"/>
    <property type="match status" value="1"/>
</dbReference>
<evidence type="ECO:0000256" key="5">
    <source>
        <dbReference type="ARBA" id="ARBA00022553"/>
    </source>
</evidence>
<dbReference type="Pfam" id="PF02518">
    <property type="entry name" value="HATPase_c"/>
    <property type="match status" value="1"/>
</dbReference>
<evidence type="ECO:0000256" key="6">
    <source>
        <dbReference type="ARBA" id="ARBA00022679"/>
    </source>
</evidence>
<dbReference type="InterPro" id="IPR005467">
    <property type="entry name" value="His_kinase_dom"/>
</dbReference>
<dbReference type="AlphaFoldDB" id="A0A0E4C7C2"/>
<evidence type="ECO:0000313" key="17">
    <source>
        <dbReference type="EMBL" id="CFW96830.1"/>
    </source>
</evidence>
<proteinExistence type="predicted"/>
<evidence type="ECO:0000259" key="15">
    <source>
        <dbReference type="PROSITE" id="PS50109"/>
    </source>
</evidence>
<dbReference type="Proteomes" id="UP000045545">
    <property type="component" value="Unassembled WGS sequence"/>
</dbReference>
<dbReference type="GO" id="GO:0005524">
    <property type="term" value="F:ATP binding"/>
    <property type="evidence" value="ECO:0007669"/>
    <property type="project" value="UniProtKB-KW"/>
</dbReference>
<dbReference type="PROSITE" id="PS50885">
    <property type="entry name" value="HAMP"/>
    <property type="match status" value="1"/>
</dbReference>
<dbReference type="InterPro" id="IPR003660">
    <property type="entry name" value="HAMP_dom"/>
</dbReference>
<name>A0A0E4C7C2_9FIRM</name>
<evidence type="ECO:0000256" key="4">
    <source>
        <dbReference type="ARBA" id="ARBA00022475"/>
    </source>
</evidence>
<keyword evidence="12" id="KW-0902">Two-component regulatory system</keyword>
<dbReference type="SMART" id="SM00304">
    <property type="entry name" value="HAMP"/>
    <property type="match status" value="1"/>
</dbReference>
<keyword evidence="4" id="KW-1003">Cell membrane</keyword>
<keyword evidence="10" id="KW-0067">ATP-binding</keyword>
<evidence type="ECO:0000256" key="7">
    <source>
        <dbReference type="ARBA" id="ARBA00022692"/>
    </source>
</evidence>
<gene>
    <name evidence="17" type="ORF">55</name>
</gene>
<dbReference type="EMBL" id="CGIH01000002">
    <property type="protein sequence ID" value="CFW96830.1"/>
    <property type="molecule type" value="Genomic_DNA"/>
</dbReference>
<keyword evidence="18" id="KW-1185">Reference proteome</keyword>
<dbReference type="SMART" id="SM00388">
    <property type="entry name" value="HisKA"/>
    <property type="match status" value="1"/>
</dbReference>
<dbReference type="InterPro" id="IPR036890">
    <property type="entry name" value="HATPase_C_sf"/>
</dbReference>
<evidence type="ECO:0000256" key="10">
    <source>
        <dbReference type="ARBA" id="ARBA00022840"/>
    </source>
</evidence>
<evidence type="ECO:0000256" key="2">
    <source>
        <dbReference type="ARBA" id="ARBA00004651"/>
    </source>
</evidence>
<dbReference type="SUPFAM" id="SSF55874">
    <property type="entry name" value="ATPase domain of HSP90 chaperone/DNA topoisomerase II/histidine kinase"/>
    <property type="match status" value="1"/>
</dbReference>
<dbReference type="Gene3D" id="6.10.340.10">
    <property type="match status" value="1"/>
</dbReference>
<dbReference type="CDD" id="cd00082">
    <property type="entry name" value="HisKA"/>
    <property type="match status" value="1"/>
</dbReference>
<dbReference type="InterPro" id="IPR036097">
    <property type="entry name" value="HisK_dim/P_sf"/>
</dbReference>
<organism evidence="17 18">
    <name type="scientific">Syntrophomonas zehnderi OL-4</name>
    <dbReference type="NCBI Taxonomy" id="690567"/>
    <lineage>
        <taxon>Bacteria</taxon>
        <taxon>Bacillati</taxon>
        <taxon>Bacillota</taxon>
        <taxon>Clostridia</taxon>
        <taxon>Eubacteriales</taxon>
        <taxon>Syntrophomonadaceae</taxon>
        <taxon>Syntrophomonas</taxon>
    </lineage>
</organism>
<dbReference type="PANTHER" id="PTHR45528:SF1">
    <property type="entry name" value="SENSOR HISTIDINE KINASE CPXA"/>
    <property type="match status" value="1"/>
</dbReference>